<dbReference type="Gene3D" id="3.40.47.10">
    <property type="match status" value="1"/>
</dbReference>
<dbReference type="OrthoDB" id="9790314at2"/>
<proteinExistence type="predicted"/>
<dbReference type="AlphaFoldDB" id="A0A845MF42"/>
<feature type="domain" description="Thiolase C-terminal" evidence="1">
    <location>
        <begin position="240"/>
        <end position="376"/>
    </location>
</feature>
<evidence type="ECO:0000313" key="3">
    <source>
        <dbReference type="Proteomes" id="UP000445696"/>
    </source>
</evidence>
<dbReference type="PIRSF" id="PIRSF000429">
    <property type="entry name" value="Ac-CoA_Ac_transf"/>
    <property type="match status" value="1"/>
</dbReference>
<dbReference type="CDD" id="cd00829">
    <property type="entry name" value="SCP-x_thiolase"/>
    <property type="match status" value="1"/>
</dbReference>
<dbReference type="InterPro" id="IPR055140">
    <property type="entry name" value="Thiolase_C_2"/>
</dbReference>
<evidence type="ECO:0000259" key="1">
    <source>
        <dbReference type="Pfam" id="PF22691"/>
    </source>
</evidence>
<dbReference type="Pfam" id="PF22691">
    <property type="entry name" value="Thiolase_C_1"/>
    <property type="match status" value="1"/>
</dbReference>
<dbReference type="EMBL" id="WTVA01000004">
    <property type="protein sequence ID" value="MZR22673.1"/>
    <property type="molecule type" value="Genomic_DNA"/>
</dbReference>
<dbReference type="PANTHER" id="PTHR42870:SF1">
    <property type="entry name" value="NON-SPECIFIC LIPID-TRANSFER PROTEIN-LIKE 2"/>
    <property type="match status" value="1"/>
</dbReference>
<dbReference type="RefSeq" id="WP_161339145.1">
    <property type="nucleotide sequence ID" value="NZ_JBHSDG010000004.1"/>
</dbReference>
<comment type="caution">
    <text evidence="2">The sequence shown here is derived from an EMBL/GenBank/DDBJ whole genome shotgun (WGS) entry which is preliminary data.</text>
</comment>
<dbReference type="GO" id="GO:0003988">
    <property type="term" value="F:acetyl-CoA C-acyltransferase activity"/>
    <property type="evidence" value="ECO:0007669"/>
    <property type="project" value="UniProtKB-ARBA"/>
</dbReference>
<sequence>MPKNKVAIVGAAETSEIGVVETMSQVQLHCNAALRAMNDAGLTAKDIDGIASAEEVPWTIAAALGITPTWVDGTDVGGCAYIHHLRHAVAAIEAGHAKTILITHGESGRSKIGTTGMDMKYTDNHRQFELPYGATMPPTMFTLPVRRYMYETGLTKEHLAWVHVRQREWAAKNPRAMLRDPVTIEDVLNSTMIADPITKLMCCLVTDAGGAIILTSAERAKDMPQKPVYFMGGGETALLNNVSQMPDFTFAEVFSVSSKKAFQEAGITLDDIDHLMIYDAFSHLPIYGLEALGFVGRGEAGDFIAEGNTAPGGRLPLNTNGGGLCYTHPGRYGMFILQECIRQLRGTAPAQVDNVEISVAQGVGGMFFAAATAVLTNVA</sequence>
<dbReference type="SUPFAM" id="SSF53901">
    <property type="entry name" value="Thiolase-like"/>
    <property type="match status" value="2"/>
</dbReference>
<name>A0A845MF42_9PROT</name>
<evidence type="ECO:0000313" key="2">
    <source>
        <dbReference type="EMBL" id="MZR22673.1"/>
    </source>
</evidence>
<dbReference type="PANTHER" id="PTHR42870">
    <property type="entry name" value="ACETYL-COA C-ACETYLTRANSFERASE"/>
    <property type="match status" value="1"/>
</dbReference>
<dbReference type="InterPro" id="IPR002155">
    <property type="entry name" value="Thiolase"/>
</dbReference>
<dbReference type="InterPro" id="IPR016039">
    <property type="entry name" value="Thiolase-like"/>
</dbReference>
<organism evidence="2 3">
    <name type="scientific">Sneathiella chungangensis</name>
    <dbReference type="NCBI Taxonomy" id="1418234"/>
    <lineage>
        <taxon>Bacteria</taxon>
        <taxon>Pseudomonadati</taxon>
        <taxon>Pseudomonadota</taxon>
        <taxon>Alphaproteobacteria</taxon>
        <taxon>Sneathiellales</taxon>
        <taxon>Sneathiellaceae</taxon>
        <taxon>Sneathiella</taxon>
    </lineage>
</organism>
<dbReference type="Proteomes" id="UP000445696">
    <property type="component" value="Unassembled WGS sequence"/>
</dbReference>
<reference evidence="2 3" key="1">
    <citation type="journal article" date="2014" name="Int. J. Syst. Evol. Microbiol.">
        <title>Sneathiella chungangensis sp. nov., isolated from a marine sand, and emended description of the genus Sneathiella.</title>
        <authorList>
            <person name="Siamphan C."/>
            <person name="Kim H."/>
            <person name="Lee J.S."/>
            <person name="Kim W."/>
        </authorList>
    </citation>
    <scope>NUCLEOTIDE SEQUENCE [LARGE SCALE GENOMIC DNA]</scope>
    <source>
        <strain evidence="2 3">KCTC 32476</strain>
    </source>
</reference>
<keyword evidence="3" id="KW-1185">Reference proteome</keyword>
<protein>
    <submittedName>
        <fullName evidence="2">Thiolase</fullName>
    </submittedName>
</protein>
<gene>
    <name evidence="2" type="ORF">GQF03_10040</name>
</gene>
<accession>A0A845MF42</accession>